<evidence type="ECO:0000313" key="3">
    <source>
        <dbReference type="Proteomes" id="UP001162880"/>
    </source>
</evidence>
<protein>
    <submittedName>
        <fullName evidence="2">MarR family transcriptional regulator</fullName>
    </submittedName>
</protein>
<dbReference type="SUPFAM" id="SSF46785">
    <property type="entry name" value="Winged helix' DNA-binding domain"/>
    <property type="match status" value="1"/>
</dbReference>
<dbReference type="Pfam" id="PF12802">
    <property type="entry name" value="MarR_2"/>
    <property type="match status" value="1"/>
</dbReference>
<dbReference type="PROSITE" id="PS50995">
    <property type="entry name" value="HTH_MARR_2"/>
    <property type="match status" value="1"/>
</dbReference>
<proteinExistence type="predicted"/>
<keyword evidence="3" id="KW-1185">Reference proteome</keyword>
<comment type="caution">
    <text evidence="2">The sequence shown here is derived from an EMBL/GenBank/DDBJ whole genome shotgun (WGS) entry which is preliminary data.</text>
</comment>
<dbReference type="Proteomes" id="UP001162880">
    <property type="component" value="Unassembled WGS sequence"/>
</dbReference>
<dbReference type="Gene3D" id="1.10.10.10">
    <property type="entry name" value="Winged helix-like DNA-binding domain superfamily/Winged helix DNA-binding domain"/>
    <property type="match status" value="1"/>
</dbReference>
<feature type="domain" description="HTH marR-type" evidence="1">
    <location>
        <begin position="7"/>
        <end position="150"/>
    </location>
</feature>
<dbReference type="SMART" id="SM00347">
    <property type="entry name" value="HTH_MARR"/>
    <property type="match status" value="1"/>
</dbReference>
<dbReference type="RefSeq" id="WP_243992401.1">
    <property type="nucleotide sequence ID" value="NZ_JALHLE010000008.1"/>
</dbReference>
<evidence type="ECO:0000313" key="2">
    <source>
        <dbReference type="EMBL" id="MCJ2178391.1"/>
    </source>
</evidence>
<dbReference type="InterPro" id="IPR036388">
    <property type="entry name" value="WH-like_DNA-bd_sf"/>
</dbReference>
<organism evidence="2 3">
    <name type="scientific">Novosphingobium album</name>
    <name type="common">ex Hu et al. 2023</name>
    <dbReference type="NCBI Taxonomy" id="2930093"/>
    <lineage>
        <taxon>Bacteria</taxon>
        <taxon>Pseudomonadati</taxon>
        <taxon>Pseudomonadota</taxon>
        <taxon>Alphaproteobacteria</taxon>
        <taxon>Sphingomonadales</taxon>
        <taxon>Sphingomonadaceae</taxon>
        <taxon>Novosphingobium</taxon>
    </lineage>
</organism>
<dbReference type="EMBL" id="JALHLE010000008">
    <property type="protein sequence ID" value="MCJ2178391.1"/>
    <property type="molecule type" value="Genomic_DNA"/>
</dbReference>
<gene>
    <name evidence="2" type="ORF">MTR64_07435</name>
</gene>
<accession>A0ABT0AZY7</accession>
<reference evidence="2" key="1">
    <citation type="submission" date="2022-03" db="EMBL/GenBank/DDBJ databases">
        <title>Identification of a novel bacterium isolated from mangrove sediments.</title>
        <authorList>
            <person name="Pan X."/>
        </authorList>
    </citation>
    <scope>NUCLEOTIDE SEQUENCE</scope>
    <source>
        <strain evidence="2">B2580</strain>
    </source>
</reference>
<name>A0ABT0AZY7_9SPHN</name>
<sequence length="177" mass="19256">MGGPVTSNPFLAVIDEILRLRSCFEDLFAELSDAADMSVLQQLVLFAVFDAPVPPTVPQIGRDLGHPRQVIQRIVNEMVEKGLLAKADNPHHKRAMLLLPTEKAQDLKRRAEARAFETAEAFLSHFSADRCAALTGELGVLRQALESYIDRHGLAAKDKAASGSQVAGALALLERFG</sequence>
<evidence type="ECO:0000259" key="1">
    <source>
        <dbReference type="PROSITE" id="PS50995"/>
    </source>
</evidence>
<dbReference type="InterPro" id="IPR000835">
    <property type="entry name" value="HTH_MarR-typ"/>
</dbReference>
<dbReference type="InterPro" id="IPR036390">
    <property type="entry name" value="WH_DNA-bd_sf"/>
</dbReference>